<dbReference type="GO" id="GO:0008270">
    <property type="term" value="F:zinc ion binding"/>
    <property type="evidence" value="ECO:0007669"/>
    <property type="project" value="InterPro"/>
</dbReference>
<dbReference type="EMBL" id="CM001224">
    <property type="protein sequence ID" value="KEH21419.1"/>
    <property type="molecule type" value="Genomic_DNA"/>
</dbReference>
<name>A0A072TV93_MEDTR</name>
<dbReference type="AlphaFoldDB" id="A0A072TV93"/>
<dbReference type="HOGENOM" id="CLU_1715992_0_0_1"/>
<comment type="similarity">
    <text evidence="1">Belongs to the PPR family. PCMP-H subfamily.</text>
</comment>
<reference evidence="4" key="3">
    <citation type="submission" date="2015-04" db="UniProtKB">
        <authorList>
            <consortium name="EnsemblPlants"/>
        </authorList>
    </citation>
    <scope>IDENTIFICATION</scope>
    <source>
        <strain evidence="4">cv. Jemalong A17</strain>
    </source>
</reference>
<keyword evidence="5" id="KW-1185">Reference proteome</keyword>
<evidence type="ECO:0000259" key="2">
    <source>
        <dbReference type="Pfam" id="PF14432"/>
    </source>
</evidence>
<evidence type="ECO:0000256" key="1">
    <source>
        <dbReference type="ARBA" id="ARBA00006643"/>
    </source>
</evidence>
<sequence>MAILNWARRLLKSLGRRVYADEMRSKMRDVGVQKVPGYSWFEVQNKIHTFSVGLFLSRERENIGFLEELDLKMREREEEKERTLKYLSENLAAALGILTIPVGRPNRVMKKRVYVCEDCRSAIKHMSKIVGRLITLRDSHRFNESICSCGEYW</sequence>
<reference evidence="3 5" key="1">
    <citation type="journal article" date="2011" name="Nature">
        <title>The Medicago genome provides insight into the evolution of rhizobial symbioses.</title>
        <authorList>
            <person name="Young N.D."/>
            <person name="Debelle F."/>
            <person name="Oldroyd G.E."/>
            <person name="Geurts R."/>
            <person name="Cannon S.B."/>
            <person name="Udvardi M.K."/>
            <person name="Benedito V.A."/>
            <person name="Mayer K.F."/>
            <person name="Gouzy J."/>
            <person name="Schoof H."/>
            <person name="Van de Peer Y."/>
            <person name="Proost S."/>
            <person name="Cook D.R."/>
            <person name="Meyers B.C."/>
            <person name="Spannagl M."/>
            <person name="Cheung F."/>
            <person name="De Mita S."/>
            <person name="Krishnakumar V."/>
            <person name="Gundlach H."/>
            <person name="Zhou S."/>
            <person name="Mudge J."/>
            <person name="Bharti A.K."/>
            <person name="Murray J.D."/>
            <person name="Naoumkina M.A."/>
            <person name="Rosen B."/>
            <person name="Silverstein K.A."/>
            <person name="Tang H."/>
            <person name="Rombauts S."/>
            <person name="Zhao P.X."/>
            <person name="Zhou P."/>
            <person name="Barbe V."/>
            <person name="Bardou P."/>
            <person name="Bechner M."/>
            <person name="Bellec A."/>
            <person name="Berger A."/>
            <person name="Berges H."/>
            <person name="Bidwell S."/>
            <person name="Bisseling T."/>
            <person name="Choisne N."/>
            <person name="Couloux A."/>
            <person name="Denny R."/>
            <person name="Deshpande S."/>
            <person name="Dai X."/>
            <person name="Doyle J.J."/>
            <person name="Dudez A.M."/>
            <person name="Farmer A.D."/>
            <person name="Fouteau S."/>
            <person name="Franken C."/>
            <person name="Gibelin C."/>
            <person name="Gish J."/>
            <person name="Goldstein S."/>
            <person name="Gonzalez A.J."/>
            <person name="Green P.J."/>
            <person name="Hallab A."/>
            <person name="Hartog M."/>
            <person name="Hua A."/>
            <person name="Humphray S.J."/>
            <person name="Jeong D.H."/>
            <person name="Jing Y."/>
            <person name="Jocker A."/>
            <person name="Kenton S.M."/>
            <person name="Kim D.J."/>
            <person name="Klee K."/>
            <person name="Lai H."/>
            <person name="Lang C."/>
            <person name="Lin S."/>
            <person name="Macmil S.L."/>
            <person name="Magdelenat G."/>
            <person name="Matthews L."/>
            <person name="McCorrison J."/>
            <person name="Monaghan E.L."/>
            <person name="Mun J.H."/>
            <person name="Najar F.Z."/>
            <person name="Nicholson C."/>
            <person name="Noirot C."/>
            <person name="O'Bleness M."/>
            <person name="Paule C.R."/>
            <person name="Poulain J."/>
            <person name="Prion F."/>
            <person name="Qin B."/>
            <person name="Qu C."/>
            <person name="Retzel E.F."/>
            <person name="Riddle C."/>
            <person name="Sallet E."/>
            <person name="Samain S."/>
            <person name="Samson N."/>
            <person name="Sanders I."/>
            <person name="Saurat O."/>
            <person name="Scarpelli C."/>
            <person name="Schiex T."/>
            <person name="Segurens B."/>
            <person name="Severin A.J."/>
            <person name="Sherrier D.J."/>
            <person name="Shi R."/>
            <person name="Sims S."/>
            <person name="Singer S.R."/>
            <person name="Sinharoy S."/>
            <person name="Sterck L."/>
            <person name="Viollet A."/>
            <person name="Wang B.B."/>
            <person name="Wang K."/>
            <person name="Wang M."/>
            <person name="Wang X."/>
            <person name="Warfsmann J."/>
            <person name="Weissenbach J."/>
            <person name="White D.D."/>
            <person name="White J.D."/>
            <person name="Wiley G.B."/>
            <person name="Wincker P."/>
            <person name="Xing Y."/>
            <person name="Yang L."/>
            <person name="Yao Z."/>
            <person name="Ying F."/>
            <person name="Zhai J."/>
            <person name="Zhou L."/>
            <person name="Zuber A."/>
            <person name="Denarie J."/>
            <person name="Dixon R.A."/>
            <person name="May G.D."/>
            <person name="Schwartz D.C."/>
            <person name="Rogers J."/>
            <person name="Quetier F."/>
            <person name="Town C.D."/>
            <person name="Roe B.A."/>
        </authorList>
    </citation>
    <scope>NUCLEOTIDE SEQUENCE [LARGE SCALE GENOMIC DNA]</scope>
    <source>
        <strain evidence="3">A17</strain>
        <strain evidence="4 5">cv. Jemalong A17</strain>
    </source>
</reference>
<reference evidence="3 5" key="2">
    <citation type="journal article" date="2014" name="BMC Genomics">
        <title>An improved genome release (version Mt4.0) for the model legume Medicago truncatula.</title>
        <authorList>
            <person name="Tang H."/>
            <person name="Krishnakumar V."/>
            <person name="Bidwell S."/>
            <person name="Rosen B."/>
            <person name="Chan A."/>
            <person name="Zhou S."/>
            <person name="Gentzbittel L."/>
            <person name="Childs K.L."/>
            <person name="Yandell M."/>
            <person name="Gundlach H."/>
            <person name="Mayer K.F."/>
            <person name="Schwartz D.C."/>
            <person name="Town C.D."/>
        </authorList>
    </citation>
    <scope>GENOME REANNOTATION</scope>
    <source>
        <strain evidence="3">A17</strain>
        <strain evidence="4 5">cv. Jemalong A17</strain>
    </source>
</reference>
<dbReference type="STRING" id="3880.A0A072TV93"/>
<dbReference type="Pfam" id="PF14432">
    <property type="entry name" value="DYW_deaminase"/>
    <property type="match status" value="1"/>
</dbReference>
<accession>A0A072TV93</accession>
<dbReference type="InterPro" id="IPR032867">
    <property type="entry name" value="DYW_dom"/>
</dbReference>
<gene>
    <name evidence="3" type="ordered locus">MTR_8g106955</name>
</gene>
<evidence type="ECO:0000313" key="5">
    <source>
        <dbReference type="Proteomes" id="UP000002051"/>
    </source>
</evidence>
<evidence type="ECO:0000313" key="3">
    <source>
        <dbReference type="EMBL" id="KEH21419.1"/>
    </source>
</evidence>
<dbReference type="Proteomes" id="UP000002051">
    <property type="component" value="Chromosome 8"/>
</dbReference>
<evidence type="ECO:0000313" key="4">
    <source>
        <dbReference type="EnsemblPlants" id="KEH21419"/>
    </source>
</evidence>
<feature type="domain" description="DYW" evidence="2">
    <location>
        <begin position="76"/>
        <end position="153"/>
    </location>
</feature>
<organism evidence="3 5">
    <name type="scientific">Medicago truncatula</name>
    <name type="common">Barrel medic</name>
    <name type="synonym">Medicago tribuloides</name>
    <dbReference type="NCBI Taxonomy" id="3880"/>
    <lineage>
        <taxon>Eukaryota</taxon>
        <taxon>Viridiplantae</taxon>
        <taxon>Streptophyta</taxon>
        <taxon>Embryophyta</taxon>
        <taxon>Tracheophyta</taxon>
        <taxon>Spermatophyta</taxon>
        <taxon>Magnoliopsida</taxon>
        <taxon>eudicotyledons</taxon>
        <taxon>Gunneridae</taxon>
        <taxon>Pentapetalae</taxon>
        <taxon>rosids</taxon>
        <taxon>fabids</taxon>
        <taxon>Fabales</taxon>
        <taxon>Fabaceae</taxon>
        <taxon>Papilionoideae</taxon>
        <taxon>50 kb inversion clade</taxon>
        <taxon>NPAAA clade</taxon>
        <taxon>Hologalegina</taxon>
        <taxon>IRL clade</taxon>
        <taxon>Trifolieae</taxon>
        <taxon>Medicago</taxon>
    </lineage>
</organism>
<protein>
    <submittedName>
        <fullName evidence="3">DYW nucleic acid deaminase family protein</fullName>
    </submittedName>
</protein>
<dbReference type="EnsemblPlants" id="KEH21419">
    <property type="protein sequence ID" value="KEH21419"/>
    <property type="gene ID" value="MTR_8g106955"/>
</dbReference>
<proteinExistence type="inferred from homology"/>